<evidence type="ECO:0000259" key="5">
    <source>
        <dbReference type="PROSITE" id="PS50240"/>
    </source>
</evidence>
<evidence type="ECO:0000256" key="3">
    <source>
        <dbReference type="ARBA" id="ARBA00022825"/>
    </source>
</evidence>
<dbReference type="InterPro" id="IPR050430">
    <property type="entry name" value="Peptidase_S1"/>
</dbReference>
<dbReference type="SUPFAM" id="SSF50494">
    <property type="entry name" value="Trypsin-like serine proteases"/>
    <property type="match status" value="1"/>
</dbReference>
<evidence type="ECO:0000313" key="7">
    <source>
        <dbReference type="Proteomes" id="UP001168821"/>
    </source>
</evidence>
<dbReference type="PROSITE" id="PS50240">
    <property type="entry name" value="TRYPSIN_DOM"/>
    <property type="match status" value="1"/>
</dbReference>
<comment type="caution">
    <text evidence="6">The sequence shown here is derived from an EMBL/GenBank/DDBJ whole genome shotgun (WGS) entry which is preliminary data.</text>
</comment>
<protein>
    <recommendedName>
        <fullName evidence="5">Peptidase S1 domain-containing protein</fullName>
    </recommendedName>
</protein>
<evidence type="ECO:0000256" key="4">
    <source>
        <dbReference type="ARBA" id="ARBA00023157"/>
    </source>
</evidence>
<gene>
    <name evidence="6" type="ORF">Zmor_023803</name>
</gene>
<feature type="domain" description="Peptidase S1" evidence="5">
    <location>
        <begin position="4"/>
        <end position="281"/>
    </location>
</feature>
<dbReference type="InterPro" id="IPR001254">
    <property type="entry name" value="Trypsin_dom"/>
</dbReference>
<dbReference type="Proteomes" id="UP001168821">
    <property type="component" value="Unassembled WGS sequence"/>
</dbReference>
<name>A0AA38M7L1_9CUCU</name>
<dbReference type="Gene3D" id="2.40.10.10">
    <property type="entry name" value="Trypsin-like serine proteases"/>
    <property type="match status" value="1"/>
</dbReference>
<evidence type="ECO:0000256" key="2">
    <source>
        <dbReference type="ARBA" id="ARBA00022801"/>
    </source>
</evidence>
<keyword evidence="7" id="KW-1185">Reference proteome</keyword>
<reference evidence="6" key="1">
    <citation type="journal article" date="2023" name="G3 (Bethesda)">
        <title>Whole genome assemblies of Zophobas morio and Tenebrio molitor.</title>
        <authorList>
            <person name="Kaur S."/>
            <person name="Stinson S.A."/>
            <person name="diCenzo G.C."/>
        </authorList>
    </citation>
    <scope>NUCLEOTIDE SEQUENCE</scope>
    <source>
        <strain evidence="6">QUZm001</strain>
    </source>
</reference>
<dbReference type="GO" id="GO:0006508">
    <property type="term" value="P:proteolysis"/>
    <property type="evidence" value="ECO:0007669"/>
    <property type="project" value="UniProtKB-KW"/>
</dbReference>
<dbReference type="InterPro" id="IPR043504">
    <property type="entry name" value="Peptidase_S1_PA_chymotrypsin"/>
</dbReference>
<organism evidence="6 7">
    <name type="scientific">Zophobas morio</name>
    <dbReference type="NCBI Taxonomy" id="2755281"/>
    <lineage>
        <taxon>Eukaryota</taxon>
        <taxon>Metazoa</taxon>
        <taxon>Ecdysozoa</taxon>
        <taxon>Arthropoda</taxon>
        <taxon>Hexapoda</taxon>
        <taxon>Insecta</taxon>
        <taxon>Pterygota</taxon>
        <taxon>Neoptera</taxon>
        <taxon>Endopterygota</taxon>
        <taxon>Coleoptera</taxon>
        <taxon>Polyphaga</taxon>
        <taxon>Cucujiformia</taxon>
        <taxon>Tenebrionidae</taxon>
        <taxon>Zophobas</taxon>
    </lineage>
</organism>
<dbReference type="Pfam" id="PF00089">
    <property type="entry name" value="Trypsin"/>
    <property type="match status" value="1"/>
</dbReference>
<keyword evidence="4" id="KW-1015">Disulfide bond</keyword>
<evidence type="ECO:0000256" key="1">
    <source>
        <dbReference type="ARBA" id="ARBA00022670"/>
    </source>
</evidence>
<dbReference type="SMART" id="SM00020">
    <property type="entry name" value="Tryp_SPc"/>
    <property type="match status" value="1"/>
</dbReference>
<dbReference type="GO" id="GO:0004252">
    <property type="term" value="F:serine-type endopeptidase activity"/>
    <property type="evidence" value="ECO:0007669"/>
    <property type="project" value="InterPro"/>
</dbReference>
<dbReference type="InterPro" id="IPR009003">
    <property type="entry name" value="Peptidase_S1_PA"/>
</dbReference>
<dbReference type="CDD" id="cd00190">
    <property type="entry name" value="Tryp_SPc"/>
    <property type="match status" value="1"/>
</dbReference>
<keyword evidence="2" id="KW-0378">Hydrolase</keyword>
<dbReference type="AlphaFoldDB" id="A0AA38M7L1"/>
<keyword evidence="3" id="KW-0720">Serine protease</keyword>
<dbReference type="EMBL" id="JALNTZ010000007">
    <property type="protein sequence ID" value="KAJ3646208.1"/>
    <property type="molecule type" value="Genomic_DNA"/>
</dbReference>
<dbReference type="PANTHER" id="PTHR24276:SF91">
    <property type="entry name" value="AT26814P-RELATED"/>
    <property type="match status" value="1"/>
</dbReference>
<evidence type="ECO:0000313" key="6">
    <source>
        <dbReference type="EMBL" id="KAJ3646208.1"/>
    </source>
</evidence>
<accession>A0AA38M7L1</accession>
<dbReference type="PANTHER" id="PTHR24276">
    <property type="entry name" value="POLYSERASE-RELATED"/>
    <property type="match status" value="1"/>
</dbReference>
<keyword evidence="1" id="KW-0645">Protease</keyword>
<sequence length="281" mass="31812">MERIIYGTVVDISDFPYQVALVHHRKNRKRIICGGALVRPRVVFTAAHCTHTKDFDEERKPLSVLVGANYLDDPDGRFHEIDRVVKHPDFSFHNYDHDFSVIVLKEPVEYSSKARDIAVSDEDHEGGTLATISGWGRTESGRPSKYLRATKLTVEKWGKCQDYFPGILHPRISSNMICVKPSRTTTYFAHEVYPLRIEEENTALLGVRPALMQPQTRNLSVQIVPPVSSVGSFCHRQKQGAVLYSATLIVPTEGCSYELKQTPPNALLYDGHSYYQCYVIS</sequence>
<proteinExistence type="predicted"/>